<dbReference type="EMBL" id="JAJJMA010126220">
    <property type="protein sequence ID" value="MCL7032731.1"/>
    <property type="molecule type" value="Genomic_DNA"/>
</dbReference>
<dbReference type="Pfam" id="PF00164">
    <property type="entry name" value="Ribosom_S12_S23"/>
    <property type="match status" value="1"/>
</dbReference>
<dbReference type="InterPro" id="IPR012340">
    <property type="entry name" value="NA-bd_OB-fold"/>
</dbReference>
<accession>A0AA41S9J0</accession>
<comment type="caution">
    <text evidence="5">The sequence shown here is derived from an EMBL/GenBank/DDBJ whole genome shotgun (WGS) entry which is preliminary data.</text>
</comment>
<evidence type="ECO:0000313" key="6">
    <source>
        <dbReference type="Proteomes" id="UP001177140"/>
    </source>
</evidence>
<protein>
    <recommendedName>
        <fullName evidence="7">Ribosomal protein S12</fullName>
    </recommendedName>
</protein>
<dbReference type="GO" id="GO:0015935">
    <property type="term" value="C:small ribosomal subunit"/>
    <property type="evidence" value="ECO:0007669"/>
    <property type="project" value="InterPro"/>
</dbReference>
<dbReference type="SUPFAM" id="SSF50249">
    <property type="entry name" value="Nucleic acid-binding proteins"/>
    <property type="match status" value="1"/>
</dbReference>
<dbReference type="NCBIfam" id="TIGR00981">
    <property type="entry name" value="rpsL_bact"/>
    <property type="match status" value="1"/>
</dbReference>
<gene>
    <name evidence="5" type="ORF">MKW94_016510</name>
</gene>
<evidence type="ECO:0000313" key="5">
    <source>
        <dbReference type="EMBL" id="MCL7032731.1"/>
    </source>
</evidence>
<keyword evidence="3" id="KW-0687">Ribonucleoprotein</keyword>
<dbReference type="InterPro" id="IPR006032">
    <property type="entry name" value="Ribosomal_uS12"/>
</dbReference>
<dbReference type="GO" id="GO:0003735">
    <property type="term" value="F:structural constituent of ribosome"/>
    <property type="evidence" value="ECO:0007669"/>
    <property type="project" value="InterPro"/>
</dbReference>
<dbReference type="AlphaFoldDB" id="A0AA41S9J0"/>
<keyword evidence="2" id="KW-0689">Ribosomal protein</keyword>
<dbReference type="CDD" id="cd03368">
    <property type="entry name" value="Ribosomal_S12"/>
    <property type="match status" value="1"/>
</dbReference>
<sequence length="331" mass="36632">MLGCVQHSSLCCGVDPVRYSQKQLHSNGNSSLLGMRRPLQNSGNAFHWMCHPLLTQGNHHRRCVQKYMFKREKTSFLGYPFSCLSGVKKDGCIAQQSDAYMIDTVSLAIGHCQEAHTESNLKVPAITGALEKMELTPKVMDLTSQEGLVYISGPTYASSTVAASSISYKPPLTGFGHHSISEGRMGFGAFENVAARRVQHISFATVRQLIHHGRAKKWQPQNRGLSNCPQKQGVCLKVGIRLPKKPNSGKRKIARVRLSNGQDVTCLIPGEGHNLMEHSIVLVRGGRVKDLPGVKYHCIRGTRDLKGIPERRRGRSKYGTRTGKPELEKPK</sequence>
<evidence type="ECO:0000256" key="2">
    <source>
        <dbReference type="ARBA" id="ARBA00022980"/>
    </source>
</evidence>
<proteinExistence type="inferred from homology"/>
<dbReference type="FunFam" id="2.40.50.140:FF:000099">
    <property type="entry name" value="Ribosomal protein S12, mitochondrial"/>
    <property type="match status" value="1"/>
</dbReference>
<dbReference type="GO" id="GO:0006412">
    <property type="term" value="P:translation"/>
    <property type="evidence" value="ECO:0007669"/>
    <property type="project" value="InterPro"/>
</dbReference>
<evidence type="ECO:0008006" key="7">
    <source>
        <dbReference type="Google" id="ProtNLM"/>
    </source>
</evidence>
<reference evidence="5" key="1">
    <citation type="submission" date="2022-03" db="EMBL/GenBank/DDBJ databases">
        <title>A functionally conserved STORR gene fusion in Papaver species that diverged 16.8 million years ago.</title>
        <authorList>
            <person name="Catania T."/>
        </authorList>
    </citation>
    <scope>NUCLEOTIDE SEQUENCE</scope>
    <source>
        <strain evidence="5">S-191538</strain>
    </source>
</reference>
<feature type="region of interest" description="Disordered" evidence="4">
    <location>
        <begin position="307"/>
        <end position="331"/>
    </location>
</feature>
<evidence type="ECO:0000256" key="1">
    <source>
        <dbReference type="ARBA" id="ARBA00005657"/>
    </source>
</evidence>
<dbReference type="InterPro" id="IPR005679">
    <property type="entry name" value="Ribosomal_uS12_bac"/>
</dbReference>
<evidence type="ECO:0000256" key="4">
    <source>
        <dbReference type="SAM" id="MobiDB-lite"/>
    </source>
</evidence>
<keyword evidence="6" id="KW-1185">Reference proteome</keyword>
<organism evidence="5 6">
    <name type="scientific">Papaver nudicaule</name>
    <name type="common">Iceland poppy</name>
    <dbReference type="NCBI Taxonomy" id="74823"/>
    <lineage>
        <taxon>Eukaryota</taxon>
        <taxon>Viridiplantae</taxon>
        <taxon>Streptophyta</taxon>
        <taxon>Embryophyta</taxon>
        <taxon>Tracheophyta</taxon>
        <taxon>Spermatophyta</taxon>
        <taxon>Magnoliopsida</taxon>
        <taxon>Ranunculales</taxon>
        <taxon>Papaveraceae</taxon>
        <taxon>Papaveroideae</taxon>
        <taxon>Papaver</taxon>
    </lineage>
</organism>
<dbReference type="Proteomes" id="UP001177140">
    <property type="component" value="Unassembled WGS sequence"/>
</dbReference>
<dbReference type="PANTHER" id="PTHR11652">
    <property type="entry name" value="30S RIBOSOMAL PROTEIN S12 FAMILY MEMBER"/>
    <property type="match status" value="1"/>
</dbReference>
<dbReference type="PRINTS" id="PR01034">
    <property type="entry name" value="RIBOSOMALS12"/>
</dbReference>
<comment type="similarity">
    <text evidence="1">Belongs to the universal ribosomal protein uS12 family.</text>
</comment>
<name>A0AA41S9J0_PAPNU</name>
<evidence type="ECO:0000256" key="3">
    <source>
        <dbReference type="ARBA" id="ARBA00023274"/>
    </source>
</evidence>
<dbReference type="Gene3D" id="2.40.50.140">
    <property type="entry name" value="Nucleic acid-binding proteins"/>
    <property type="match status" value="1"/>
</dbReference>